<dbReference type="STRING" id="735517.SAMN05444272_1868"/>
<evidence type="ECO:0000313" key="2">
    <source>
        <dbReference type="EMBL" id="SHM13487.1"/>
    </source>
</evidence>
<evidence type="ECO:0000313" key="3">
    <source>
        <dbReference type="Proteomes" id="UP000186002"/>
    </source>
</evidence>
<dbReference type="Proteomes" id="UP000186002">
    <property type="component" value="Unassembled WGS sequence"/>
</dbReference>
<sequence>MLKHLYLPLALAVLFPLSAQAREVAVFDMSFINFSQEVEFGAKNEAEHRRIEMLNAYLRQLLAESGEFQLVDTAPLGKDVHKYGDVFTCNLCEEKLAREAGAPASITGAVQKLSVLVQTIILRERDASTGKVVRLYQTDIRGNTDEAWKRGLKWLVDHRLLAEAQQEPAAK</sequence>
<dbReference type="EMBL" id="FRBW01000002">
    <property type="protein sequence ID" value="SHM13487.1"/>
    <property type="molecule type" value="Genomic_DNA"/>
</dbReference>
<name>A0A1M7GC33_9HYPH</name>
<dbReference type="AlphaFoldDB" id="A0A1M7GC33"/>
<protein>
    <recommendedName>
        <fullName evidence="4">DUF2380 domain-containing protein</fullName>
    </recommendedName>
</protein>
<organism evidence="2 3">
    <name type="scientific">Roseibium suaedae</name>
    <dbReference type="NCBI Taxonomy" id="735517"/>
    <lineage>
        <taxon>Bacteria</taxon>
        <taxon>Pseudomonadati</taxon>
        <taxon>Pseudomonadota</taxon>
        <taxon>Alphaproteobacteria</taxon>
        <taxon>Hyphomicrobiales</taxon>
        <taxon>Stappiaceae</taxon>
        <taxon>Roseibium</taxon>
    </lineage>
</organism>
<reference evidence="2 3" key="1">
    <citation type="submission" date="2016-11" db="EMBL/GenBank/DDBJ databases">
        <authorList>
            <person name="Jaros S."/>
            <person name="Januszkiewicz K."/>
            <person name="Wedrychowicz H."/>
        </authorList>
    </citation>
    <scope>NUCLEOTIDE SEQUENCE [LARGE SCALE GENOMIC DNA]</scope>
    <source>
        <strain evidence="2 3">DSM 22153</strain>
    </source>
</reference>
<dbReference type="Pfam" id="PF11684">
    <property type="entry name" value="DUF3280"/>
    <property type="match status" value="1"/>
</dbReference>
<proteinExistence type="predicted"/>
<feature type="signal peptide" evidence="1">
    <location>
        <begin position="1"/>
        <end position="21"/>
    </location>
</feature>
<feature type="chain" id="PRO_5013337090" description="DUF2380 domain-containing protein" evidence="1">
    <location>
        <begin position="22"/>
        <end position="171"/>
    </location>
</feature>
<evidence type="ECO:0000256" key="1">
    <source>
        <dbReference type="SAM" id="SignalP"/>
    </source>
</evidence>
<keyword evidence="1" id="KW-0732">Signal</keyword>
<dbReference type="RefSeq" id="WP_073012189.1">
    <property type="nucleotide sequence ID" value="NZ_FRBW01000002.1"/>
</dbReference>
<keyword evidence="3" id="KW-1185">Reference proteome</keyword>
<dbReference type="InterPro" id="IPR021698">
    <property type="entry name" value="DUF3280"/>
</dbReference>
<accession>A0A1M7GC33</accession>
<evidence type="ECO:0008006" key="4">
    <source>
        <dbReference type="Google" id="ProtNLM"/>
    </source>
</evidence>
<gene>
    <name evidence="2" type="ORF">SAMN05444272_1868</name>
</gene>